<dbReference type="Proteomes" id="UP001152607">
    <property type="component" value="Unassembled WGS sequence"/>
</dbReference>
<evidence type="ECO:0000259" key="4">
    <source>
        <dbReference type="Pfam" id="PF25358"/>
    </source>
</evidence>
<dbReference type="Pfam" id="PF25358">
    <property type="entry name" value="PH_fung_RdRP"/>
    <property type="match status" value="1"/>
</dbReference>
<keyword evidence="6" id="KW-1185">Reference proteome</keyword>
<dbReference type="InterPro" id="IPR057596">
    <property type="entry name" value="RDRP_core"/>
</dbReference>
<feature type="region of interest" description="Disordered" evidence="2">
    <location>
        <begin position="981"/>
        <end position="1000"/>
    </location>
</feature>
<feature type="domain" description="RdRP-like PH" evidence="4">
    <location>
        <begin position="126"/>
        <end position="309"/>
    </location>
</feature>
<dbReference type="GO" id="GO:0003723">
    <property type="term" value="F:RNA binding"/>
    <property type="evidence" value="ECO:0007669"/>
    <property type="project" value="UniProtKB-KW"/>
</dbReference>
<keyword evidence="1" id="KW-0694">RNA-binding</keyword>
<dbReference type="InterPro" id="IPR057503">
    <property type="entry name" value="PH_RdRP"/>
</dbReference>
<comment type="similarity">
    <text evidence="1">Belongs to the RdRP family.</text>
</comment>
<reference evidence="5" key="1">
    <citation type="submission" date="2023-01" db="EMBL/GenBank/DDBJ databases">
        <authorList>
            <person name="Van Ghelder C."/>
            <person name="Rancurel C."/>
        </authorList>
    </citation>
    <scope>NUCLEOTIDE SEQUENCE</scope>
    <source>
        <strain evidence="5">CNCM I-4278</strain>
    </source>
</reference>
<keyword evidence="1" id="KW-0808">Transferase</keyword>
<dbReference type="EMBL" id="CAOQHR010000008">
    <property type="protein sequence ID" value="CAI6338971.1"/>
    <property type="molecule type" value="Genomic_DNA"/>
</dbReference>
<dbReference type="PANTHER" id="PTHR23079:SF17">
    <property type="entry name" value="RNA-DEPENDENT RNA POLYMERASE"/>
    <property type="match status" value="1"/>
</dbReference>
<protein>
    <recommendedName>
        <fullName evidence="1">RNA-dependent RNA polymerase</fullName>
        <ecNumber evidence="1">2.7.7.48</ecNumber>
    </recommendedName>
</protein>
<feature type="domain" description="RDRP core" evidence="3">
    <location>
        <begin position="446"/>
        <end position="1053"/>
    </location>
</feature>
<dbReference type="PANTHER" id="PTHR23079">
    <property type="entry name" value="RNA-DEPENDENT RNA POLYMERASE"/>
    <property type="match status" value="1"/>
</dbReference>
<evidence type="ECO:0000256" key="2">
    <source>
        <dbReference type="SAM" id="MobiDB-lite"/>
    </source>
</evidence>
<comment type="caution">
    <text evidence="5">The sequence shown here is derived from an EMBL/GenBank/DDBJ whole genome shotgun (WGS) entry which is preliminary data.</text>
</comment>
<evidence type="ECO:0000256" key="1">
    <source>
        <dbReference type="RuleBase" id="RU363098"/>
    </source>
</evidence>
<dbReference type="InterPro" id="IPR007855">
    <property type="entry name" value="RDRP"/>
</dbReference>
<accession>A0A9W4UMM6</accession>
<dbReference type="AlphaFoldDB" id="A0A9W4UMM6"/>
<dbReference type="EC" id="2.7.7.48" evidence="1"/>
<evidence type="ECO:0000259" key="3">
    <source>
        <dbReference type="Pfam" id="PF05183"/>
    </source>
</evidence>
<dbReference type="GO" id="GO:0030422">
    <property type="term" value="P:siRNA processing"/>
    <property type="evidence" value="ECO:0007669"/>
    <property type="project" value="TreeGrafter"/>
</dbReference>
<evidence type="ECO:0000313" key="5">
    <source>
        <dbReference type="EMBL" id="CAI6338971.1"/>
    </source>
</evidence>
<organism evidence="5 6">
    <name type="scientific">Periconia digitata</name>
    <dbReference type="NCBI Taxonomy" id="1303443"/>
    <lineage>
        <taxon>Eukaryota</taxon>
        <taxon>Fungi</taxon>
        <taxon>Dikarya</taxon>
        <taxon>Ascomycota</taxon>
        <taxon>Pezizomycotina</taxon>
        <taxon>Dothideomycetes</taxon>
        <taxon>Pleosporomycetidae</taxon>
        <taxon>Pleosporales</taxon>
        <taxon>Massarineae</taxon>
        <taxon>Periconiaceae</taxon>
        <taxon>Periconia</taxon>
    </lineage>
</organism>
<keyword evidence="1" id="KW-0696">RNA-directed RNA polymerase</keyword>
<dbReference type="Pfam" id="PF05183">
    <property type="entry name" value="RdRP"/>
    <property type="match status" value="1"/>
</dbReference>
<sequence length="1234" mass="140118">MDIFIGNIPPHTNHAELRLFLRDHLNQVDILACDIFKKIGQKWAILTVANAQNGRAFLASHGGTFPSIPLLYKRGRLWPKDNAGRGQPDPLKVRALLDKEMAIRAKRMSNKGAPTTAATAPGHHGRFSFLSFQTGIWHYDSDDNLAFDPKYNDRRSGTITCGQRELVVFLEAIDKDNYRWHCRIDIPYSIIEHIVSSDDSVQRARFTLTLRTPPKIYRIVSTDDLHLYSGSEPAPPSLEMTLDQLNLRDHKQKRLERVCKISDSHDKASALCMVYRFALPSVDSATQLWVHVNRSAGLSLEQQWRSMIPSRLAASIEVDYDLFNREISSANEMDLGEFTFAVRFQVLALVLEGISTPKFALQMLPYVRDVCSIHGAVVTARAIQKLGFHLPAPGPLAEADDFDLQSVLDKLIHTVQQIKELSGTNRDIDLKRRQHNHLISTYKATITPTGMLLRGPDMNVSNRVLRKYADHSGHFMRLFFADEDGLSVLHDPRASQDHVYSRFKHLLLEGITIAGRTYSFLGFSNSSLRGYQAWFMAPFYHEGQWMTSEKVIRDLGDFEHIHCSAKCAARIGQAFTDTLFSIPIAWDIYVAENEPDIERNGHCFSDGCGTISQELLDQVWRNLTPDRRKMRPTVLQIRYRGAKGVLSLDSTLPGKQLRIRKSMTKYTAKESWRDLEICGAAYKPLRLYLNHQFIKILEDLGVPESNFVAVQKDALRDLERVIKHPLNAASFLEYSHSGVAAKIPTLFSLMHAIGINFQTDRFLTDIVEVAAMASLRDLKYRARIPIEKGYLLYGVMDEFNELKEGEVYVTFATEDKDGHWARRVLLGNNIVVTRAPALHPGDIQTVRAVDVAESSPLCKLNNCIVFSQQGARDLPSQLGGGDLDGDMFHIIWDERLSPSKTYTPSAYPPTEAQNLGRPARVEDIVDFFVEYMNSDRLGQLSNKHKIRADIHPEGTTHSDCIKLAKLASDAVDFSKSGKAVNMSQAPRGTDRNRPDFMAPGSSFIINNAGKAEIEEEDEDDIDNPDGINVLNPDRSPARYYKSNKVLGKLYRNIDENNFLRHMHNDFESAQSEFGRETLIQKLNRYVDRETSVFQWEQHRGFAEELREAYCDNLYEIMETLRPHRGKPLTELEVFSGNILGKKNRASSRSMREANIEVRERFDRDVSAMVRRIVTGDGDGDAASEALPRAIACFKVSLDTRGWEEYLDLKSWKYVTAAVCLEQLWMFMNFRLRPL</sequence>
<evidence type="ECO:0000313" key="6">
    <source>
        <dbReference type="Proteomes" id="UP001152607"/>
    </source>
</evidence>
<name>A0A9W4UMM6_9PLEO</name>
<proteinExistence type="inferred from homology"/>
<comment type="catalytic activity">
    <reaction evidence="1">
        <text>RNA(n) + a ribonucleoside 5'-triphosphate = RNA(n+1) + diphosphate</text>
        <dbReference type="Rhea" id="RHEA:21248"/>
        <dbReference type="Rhea" id="RHEA-COMP:14527"/>
        <dbReference type="Rhea" id="RHEA-COMP:17342"/>
        <dbReference type="ChEBI" id="CHEBI:33019"/>
        <dbReference type="ChEBI" id="CHEBI:61557"/>
        <dbReference type="ChEBI" id="CHEBI:140395"/>
        <dbReference type="EC" id="2.7.7.48"/>
    </reaction>
</comment>
<dbReference type="OrthoDB" id="6513042at2759"/>
<dbReference type="GO" id="GO:0003968">
    <property type="term" value="F:RNA-directed RNA polymerase activity"/>
    <property type="evidence" value="ECO:0007669"/>
    <property type="project" value="UniProtKB-KW"/>
</dbReference>
<keyword evidence="1" id="KW-0548">Nucleotidyltransferase</keyword>
<dbReference type="GO" id="GO:0031380">
    <property type="term" value="C:nuclear RNA-directed RNA polymerase complex"/>
    <property type="evidence" value="ECO:0007669"/>
    <property type="project" value="TreeGrafter"/>
</dbReference>
<gene>
    <name evidence="5" type="ORF">PDIGIT_LOCUS12108</name>
</gene>